<evidence type="ECO:0000313" key="4">
    <source>
        <dbReference type="Proteomes" id="UP000254664"/>
    </source>
</evidence>
<dbReference type="RefSeq" id="WP_242984058.1">
    <property type="nucleotide sequence ID" value="NZ_UFWZ01000001.1"/>
</dbReference>
<name>A0A381J773_9CLOT</name>
<evidence type="ECO:0000259" key="2">
    <source>
        <dbReference type="Pfam" id="PF09983"/>
    </source>
</evidence>
<keyword evidence="1" id="KW-0175">Coiled coil</keyword>
<sequence>MIKINGLNKYNKITLDELESLYKVNDYKQLSDLVLSLIKDEKIKIVKASGTNGKKPALYNRYIVLKDKKDNTKYFEEIDYKIIPELNTSYFRRNIDKYKENRKYILKLNNFLLDERELLNKEVSQKERSFQIWQEEKYLQDRGLTLLKKLNVDVKKLNYYGTNEPIAYYSLTKKVPQNIIIIENMDTFYTVRKHLMDKGSDIFGNEIGTVIYGKGKGIKKSIKDFELVVDKNVSDTRNKILYLGDLDYEGIIIYEGLEDLIKEKYCIKPFVEGYKKMIDKALSNSYELAATKEKQNKNMKGSFLTHFDEEYKEKILKILNEGVYIPQEILNIGDLEDGI</sequence>
<accession>A0A381J773</accession>
<organism evidence="3 4">
    <name type="scientific">Clostridium putrefaciens</name>
    <dbReference type="NCBI Taxonomy" id="99675"/>
    <lineage>
        <taxon>Bacteria</taxon>
        <taxon>Bacillati</taxon>
        <taxon>Bacillota</taxon>
        <taxon>Clostridia</taxon>
        <taxon>Eubacteriales</taxon>
        <taxon>Clostridiaceae</taxon>
        <taxon>Clostridium</taxon>
    </lineage>
</organism>
<proteinExistence type="predicted"/>
<evidence type="ECO:0000256" key="1">
    <source>
        <dbReference type="SAM" id="Coils"/>
    </source>
</evidence>
<dbReference type="EMBL" id="UFWZ01000001">
    <property type="protein sequence ID" value="SUY46829.1"/>
    <property type="molecule type" value="Genomic_DNA"/>
</dbReference>
<feature type="domain" description="Wadjet protein JetD C-terminal" evidence="2">
    <location>
        <begin position="160"/>
        <end position="336"/>
    </location>
</feature>
<dbReference type="InterPro" id="IPR024534">
    <property type="entry name" value="JetD_C"/>
</dbReference>
<gene>
    <name evidence="3" type="ORF">NCTC9836_01138</name>
</gene>
<keyword evidence="4" id="KW-1185">Reference proteome</keyword>
<dbReference type="AlphaFoldDB" id="A0A381J773"/>
<dbReference type="Pfam" id="PF09983">
    <property type="entry name" value="JetD_C"/>
    <property type="match status" value="1"/>
</dbReference>
<evidence type="ECO:0000313" key="3">
    <source>
        <dbReference type="EMBL" id="SUY46829.1"/>
    </source>
</evidence>
<reference evidence="3 4" key="1">
    <citation type="submission" date="2018-06" db="EMBL/GenBank/DDBJ databases">
        <authorList>
            <consortium name="Pathogen Informatics"/>
            <person name="Doyle S."/>
        </authorList>
    </citation>
    <scope>NUCLEOTIDE SEQUENCE [LARGE SCALE GENOMIC DNA]</scope>
    <source>
        <strain evidence="3 4">NCTC9836</strain>
    </source>
</reference>
<dbReference type="Proteomes" id="UP000254664">
    <property type="component" value="Unassembled WGS sequence"/>
</dbReference>
<protein>
    <submittedName>
        <fullName evidence="3">Uncharacterized protein conserved in bacteria C-term(DUF2220)</fullName>
    </submittedName>
</protein>
<feature type="coiled-coil region" evidence="1">
    <location>
        <begin position="109"/>
        <end position="136"/>
    </location>
</feature>